<gene>
    <name evidence="3" type="ORF">J5Y05_11715</name>
</gene>
<organism evidence="3 4">
    <name type="scientific">Streptomyces tagetis</name>
    <dbReference type="NCBI Taxonomy" id="2820809"/>
    <lineage>
        <taxon>Bacteria</taxon>
        <taxon>Bacillati</taxon>
        <taxon>Actinomycetota</taxon>
        <taxon>Actinomycetes</taxon>
        <taxon>Kitasatosporales</taxon>
        <taxon>Streptomycetaceae</taxon>
        <taxon>Streptomyces</taxon>
    </lineage>
</organism>
<name>A0A940XHB3_9ACTN</name>
<keyword evidence="4" id="KW-1185">Reference proteome</keyword>
<accession>A0A940XHB3</accession>
<sequence>MTATATEATTQLAATRPPALPALPVDRALVHRRHLHDVLPTGVARHSDTHFGVTARWPRHHALYTTPDGHHSPSLVLETIRQGTLLLSHAHLGVPLGHHFILQDLSHHLDPVHLTRTPRSLTLDIRVTHLRRRGPVPVNAALAMTLHIDGRPAGTGSIRFTITTPAAYQRIRGHLPTTHDAPPTPHGAPHTPTHEPSHPHALLTPTPQPSRWLLHTDPANHHPLIDRPNDHLPATLLIEAAQQAAHLAAPQAHFAPTTSHLQFTHYVEPHAPCWITAHRATRHDTTTVTTTGYQEHHAEPAFTIRYTQPATPH</sequence>
<dbReference type="Pfam" id="PF03756">
    <property type="entry name" value="AfsA"/>
    <property type="match status" value="1"/>
</dbReference>
<protein>
    <submittedName>
        <fullName evidence="3">ScbA protein</fullName>
    </submittedName>
</protein>
<feature type="region of interest" description="Disordered" evidence="1">
    <location>
        <begin position="174"/>
        <end position="209"/>
    </location>
</feature>
<reference evidence="3" key="1">
    <citation type="submission" date="2021-04" db="EMBL/GenBank/DDBJ databases">
        <title>Genome seq and assembly of Streptomyces sp. RG38.</title>
        <authorList>
            <person name="Chhetri G."/>
        </authorList>
    </citation>
    <scope>NUCLEOTIDE SEQUENCE</scope>
    <source>
        <strain evidence="3">RG38</strain>
    </source>
</reference>
<comment type="caution">
    <text evidence="3">The sequence shown here is derived from an EMBL/GenBank/DDBJ whole genome shotgun (WGS) entry which is preliminary data.</text>
</comment>
<dbReference type="GO" id="GO:0016740">
    <property type="term" value="F:transferase activity"/>
    <property type="evidence" value="ECO:0007669"/>
    <property type="project" value="InterPro"/>
</dbReference>
<feature type="compositionally biased region" description="Low complexity" evidence="1">
    <location>
        <begin position="174"/>
        <end position="191"/>
    </location>
</feature>
<evidence type="ECO:0000259" key="2">
    <source>
        <dbReference type="Pfam" id="PF03756"/>
    </source>
</evidence>
<evidence type="ECO:0000313" key="3">
    <source>
        <dbReference type="EMBL" id="MBQ0827177.1"/>
    </source>
</evidence>
<dbReference type="InterPro" id="IPR047757">
    <property type="entry name" value="AfsA-like"/>
</dbReference>
<dbReference type="InterPro" id="IPR005509">
    <property type="entry name" value="AfsA_hotdog_dom"/>
</dbReference>
<dbReference type="EMBL" id="JAGPNL010000002">
    <property type="protein sequence ID" value="MBQ0827177.1"/>
    <property type="molecule type" value="Genomic_DNA"/>
</dbReference>
<feature type="domain" description="A-factor biosynthesis hotdog" evidence="2">
    <location>
        <begin position="29"/>
        <end position="161"/>
    </location>
</feature>
<evidence type="ECO:0000313" key="4">
    <source>
        <dbReference type="Proteomes" id="UP000677875"/>
    </source>
</evidence>
<dbReference type="Proteomes" id="UP000677875">
    <property type="component" value="Unassembled WGS sequence"/>
</dbReference>
<evidence type="ECO:0000256" key="1">
    <source>
        <dbReference type="SAM" id="MobiDB-lite"/>
    </source>
</evidence>
<dbReference type="NCBIfam" id="NF041195">
    <property type="entry name" value="ScbA_BarX_GamBu"/>
    <property type="match status" value="1"/>
</dbReference>
<dbReference type="RefSeq" id="WP_210871245.1">
    <property type="nucleotide sequence ID" value="NZ_JAGPNL010000002.1"/>
</dbReference>
<dbReference type="AlphaFoldDB" id="A0A940XHB3"/>
<proteinExistence type="predicted"/>